<dbReference type="Gene3D" id="3.30.40.10">
    <property type="entry name" value="Zinc/RING finger domain, C3HC4 (zinc finger)"/>
    <property type="match status" value="1"/>
</dbReference>
<accession>A0ABP0RD94</accession>
<name>A0ABP0RD94_9DINO</name>
<dbReference type="SUPFAM" id="SSF57850">
    <property type="entry name" value="RING/U-box"/>
    <property type="match status" value="1"/>
</dbReference>
<sequence length="158" mass="17888">MATLILEIFALSFLVGIVLGTFWTAFLICKHKSEGTRLRMPREEGEPPRRAPRAPEPRVLGRWISEMISSVDGDLLDSEELCAICLDELREESSGSTCKIVEVKQLHCQHRFHADCLIKWWSLDPRPDAVTCPTCRHAHKLDAAGQPVFEDDVELVYS</sequence>
<evidence type="ECO:0000313" key="8">
    <source>
        <dbReference type="Proteomes" id="UP001642484"/>
    </source>
</evidence>
<dbReference type="Proteomes" id="UP001642484">
    <property type="component" value="Unassembled WGS sequence"/>
</dbReference>
<keyword evidence="1" id="KW-0479">Metal-binding</keyword>
<evidence type="ECO:0000256" key="4">
    <source>
        <dbReference type="PROSITE-ProRule" id="PRU00175"/>
    </source>
</evidence>
<evidence type="ECO:0000259" key="6">
    <source>
        <dbReference type="PROSITE" id="PS50089"/>
    </source>
</evidence>
<dbReference type="InterPro" id="IPR013083">
    <property type="entry name" value="Znf_RING/FYVE/PHD"/>
</dbReference>
<dbReference type="EMBL" id="CAXAMN010025818">
    <property type="protein sequence ID" value="CAK9098553.1"/>
    <property type="molecule type" value="Genomic_DNA"/>
</dbReference>
<comment type="caution">
    <text evidence="7">The sequence shown here is derived from an EMBL/GenBank/DDBJ whole genome shotgun (WGS) entry which is preliminary data.</text>
</comment>
<dbReference type="PROSITE" id="PS50089">
    <property type="entry name" value="ZF_RING_2"/>
    <property type="match status" value="1"/>
</dbReference>
<evidence type="ECO:0000256" key="2">
    <source>
        <dbReference type="ARBA" id="ARBA00022771"/>
    </source>
</evidence>
<organism evidence="7 8">
    <name type="scientific">Durusdinium trenchii</name>
    <dbReference type="NCBI Taxonomy" id="1381693"/>
    <lineage>
        <taxon>Eukaryota</taxon>
        <taxon>Sar</taxon>
        <taxon>Alveolata</taxon>
        <taxon>Dinophyceae</taxon>
        <taxon>Suessiales</taxon>
        <taxon>Symbiodiniaceae</taxon>
        <taxon>Durusdinium</taxon>
    </lineage>
</organism>
<feature type="transmembrane region" description="Helical" evidence="5">
    <location>
        <begin position="6"/>
        <end position="29"/>
    </location>
</feature>
<reference evidence="7 8" key="1">
    <citation type="submission" date="2024-02" db="EMBL/GenBank/DDBJ databases">
        <authorList>
            <person name="Chen Y."/>
            <person name="Shah S."/>
            <person name="Dougan E. K."/>
            <person name="Thang M."/>
            <person name="Chan C."/>
        </authorList>
    </citation>
    <scope>NUCLEOTIDE SEQUENCE [LARGE SCALE GENOMIC DNA]</scope>
</reference>
<evidence type="ECO:0000256" key="1">
    <source>
        <dbReference type="ARBA" id="ARBA00022723"/>
    </source>
</evidence>
<feature type="domain" description="RING-type" evidence="6">
    <location>
        <begin position="82"/>
        <end position="136"/>
    </location>
</feature>
<dbReference type="PANTHER" id="PTHR45969:SF69">
    <property type="entry name" value="FINGER DOMAIN PROTEIN, PUTATIVE (AFU_ORTHOLOGUE AFUA_3G12190)-RELATED"/>
    <property type="match status" value="1"/>
</dbReference>
<keyword evidence="5" id="KW-0472">Membrane</keyword>
<evidence type="ECO:0000256" key="3">
    <source>
        <dbReference type="ARBA" id="ARBA00022833"/>
    </source>
</evidence>
<gene>
    <name evidence="7" type="ORF">CCMP2556_LOCUS46700</name>
</gene>
<evidence type="ECO:0000256" key="5">
    <source>
        <dbReference type="SAM" id="Phobius"/>
    </source>
</evidence>
<dbReference type="PANTHER" id="PTHR45969">
    <property type="entry name" value="RING ZINC FINGER PROTEIN-RELATED"/>
    <property type="match status" value="1"/>
</dbReference>
<dbReference type="InterPro" id="IPR001841">
    <property type="entry name" value="Znf_RING"/>
</dbReference>
<keyword evidence="2 4" id="KW-0863">Zinc-finger</keyword>
<keyword evidence="5" id="KW-1133">Transmembrane helix</keyword>
<dbReference type="Pfam" id="PF13639">
    <property type="entry name" value="zf-RING_2"/>
    <property type="match status" value="1"/>
</dbReference>
<evidence type="ECO:0000313" key="7">
    <source>
        <dbReference type="EMBL" id="CAK9098553.1"/>
    </source>
</evidence>
<dbReference type="SMART" id="SM00184">
    <property type="entry name" value="RING"/>
    <property type="match status" value="1"/>
</dbReference>
<protein>
    <recommendedName>
        <fullName evidence="6">RING-type domain-containing protein</fullName>
    </recommendedName>
</protein>
<keyword evidence="5" id="KW-0812">Transmembrane</keyword>
<proteinExistence type="predicted"/>
<keyword evidence="8" id="KW-1185">Reference proteome</keyword>
<keyword evidence="3" id="KW-0862">Zinc</keyword>